<evidence type="ECO:0000256" key="3">
    <source>
        <dbReference type="RuleBase" id="RU004003"/>
    </source>
</evidence>
<dbReference type="InterPro" id="IPR038591">
    <property type="entry name" value="NolW-like_sf"/>
</dbReference>
<dbReference type="Gene3D" id="3.30.1370.130">
    <property type="match status" value="1"/>
</dbReference>
<protein>
    <submittedName>
        <fullName evidence="6">Type IV pilus assembly protein PilQ</fullName>
    </submittedName>
</protein>
<dbReference type="PANTHER" id="PTHR30332">
    <property type="entry name" value="PROBABLE GENERAL SECRETION PATHWAY PROTEIN D"/>
    <property type="match status" value="1"/>
</dbReference>
<reference evidence="6 7" key="1">
    <citation type="submission" date="2023-07" db="EMBL/GenBank/DDBJ databases">
        <title>Genomic Encyclopedia of Type Strains, Phase IV (KMG-IV): sequencing the most valuable type-strain genomes for metagenomic binning, comparative biology and taxonomic classification.</title>
        <authorList>
            <person name="Goeker M."/>
        </authorList>
    </citation>
    <scope>NUCLEOTIDE SEQUENCE [LARGE SCALE GENOMIC DNA]</scope>
    <source>
        <strain evidence="6 7">DSM 16980</strain>
    </source>
</reference>
<dbReference type="PANTHER" id="PTHR30332:SF17">
    <property type="entry name" value="TYPE IV PILIATION SYSTEM PROTEIN DR_0774-RELATED"/>
    <property type="match status" value="1"/>
</dbReference>
<sequence>MHLADADVRYILTVLASSDNINLIMDDNVSGSVSVNIDDVLPIDAIKMIGKIKGLAFAEDKNILFIGSPKNIRSNYGQLHIFKVQYCDLNTLANAIRLSFNTQPPSANNKKENAAETDQGEKNILTDQENNTLLFYGTSNEAEKISNFIQNFDIPSKQVMLEAKVIAIQKDASEKLGIEWNWSQLPQYPDYEKSYETIKSTVKNDDGSYAAVSENIPVTKINRKAAGFDNIPGIIQFGKGPEGIPFEFYYGATLNALITNGKANVLAKPNIMTLNNHKAIIRIGGSVPVPKTSVTDSTTTTAYEYHDTGIILQYTPLINDNGDITADVHTEVSSPLYVEDLKAYRFQTRSADTVVRLKDGETMVIGGLIGSEESKSMSKIPFLGDLPILGNFFRSIKKNKTDSEIIIFLTAHVTEN</sequence>
<accession>A0ABT9Y8U8</accession>
<evidence type="ECO:0000313" key="7">
    <source>
        <dbReference type="Proteomes" id="UP001239167"/>
    </source>
</evidence>
<dbReference type="Proteomes" id="UP001239167">
    <property type="component" value="Unassembled WGS sequence"/>
</dbReference>
<gene>
    <name evidence="6" type="ORF">J2S01_001986</name>
</gene>
<feature type="domain" description="Type II/III secretion system secretin-like" evidence="5">
    <location>
        <begin position="256"/>
        <end position="414"/>
    </location>
</feature>
<keyword evidence="7" id="KW-1185">Reference proteome</keyword>
<evidence type="ECO:0000256" key="2">
    <source>
        <dbReference type="ARBA" id="ARBA00023136"/>
    </source>
</evidence>
<evidence type="ECO:0000259" key="5">
    <source>
        <dbReference type="Pfam" id="PF00263"/>
    </source>
</evidence>
<comment type="subcellular location">
    <subcellularLocation>
        <location evidence="1">Membrane</location>
    </subcellularLocation>
</comment>
<feature type="region of interest" description="Disordered" evidence="4">
    <location>
        <begin position="103"/>
        <end position="123"/>
    </location>
</feature>
<evidence type="ECO:0000313" key="6">
    <source>
        <dbReference type="EMBL" id="MDQ0204258.1"/>
    </source>
</evidence>
<name>A0ABT9Y8U8_9FIRM</name>
<dbReference type="Pfam" id="PF00263">
    <property type="entry name" value="Secretin"/>
    <property type="match status" value="1"/>
</dbReference>
<proteinExistence type="inferred from homology"/>
<evidence type="ECO:0000256" key="4">
    <source>
        <dbReference type="SAM" id="MobiDB-lite"/>
    </source>
</evidence>
<dbReference type="PRINTS" id="PR00811">
    <property type="entry name" value="BCTERIALGSPD"/>
</dbReference>
<dbReference type="InterPro" id="IPR004846">
    <property type="entry name" value="T2SS/T3SS_dom"/>
</dbReference>
<dbReference type="EMBL" id="JAUSUE010000014">
    <property type="protein sequence ID" value="MDQ0204258.1"/>
    <property type="molecule type" value="Genomic_DNA"/>
</dbReference>
<comment type="caution">
    <text evidence="6">The sequence shown here is derived from an EMBL/GenBank/DDBJ whole genome shotgun (WGS) entry which is preliminary data.</text>
</comment>
<evidence type="ECO:0000256" key="1">
    <source>
        <dbReference type="ARBA" id="ARBA00004370"/>
    </source>
</evidence>
<organism evidence="6 7">
    <name type="scientific">Pectinatus haikarae</name>
    <dbReference type="NCBI Taxonomy" id="349096"/>
    <lineage>
        <taxon>Bacteria</taxon>
        <taxon>Bacillati</taxon>
        <taxon>Bacillota</taxon>
        <taxon>Negativicutes</taxon>
        <taxon>Selenomonadales</taxon>
        <taxon>Selenomonadaceae</taxon>
        <taxon>Pectinatus</taxon>
    </lineage>
</organism>
<comment type="similarity">
    <text evidence="3">Belongs to the bacterial secretin family.</text>
</comment>
<keyword evidence="2" id="KW-0472">Membrane</keyword>
<dbReference type="Gene3D" id="3.30.1370.120">
    <property type="match status" value="1"/>
</dbReference>
<dbReference type="InterPro" id="IPR050810">
    <property type="entry name" value="Bact_Secretion_Sys_Channel"/>
</dbReference>
<dbReference type="InterPro" id="IPR001775">
    <property type="entry name" value="GspD/PilQ"/>
</dbReference>